<keyword evidence="3" id="KW-1185">Reference proteome</keyword>
<reference evidence="2 3" key="1">
    <citation type="journal article" date="2024" name="BMC Genomics">
        <title>De novo assembly and annotation of Popillia japonica's genome with initial clues to its potential as an invasive pest.</title>
        <authorList>
            <person name="Cucini C."/>
            <person name="Boschi S."/>
            <person name="Funari R."/>
            <person name="Cardaioli E."/>
            <person name="Iannotti N."/>
            <person name="Marturano G."/>
            <person name="Paoli F."/>
            <person name="Bruttini M."/>
            <person name="Carapelli A."/>
            <person name="Frati F."/>
            <person name="Nardi F."/>
        </authorList>
    </citation>
    <scope>NUCLEOTIDE SEQUENCE [LARGE SCALE GENOMIC DNA]</scope>
    <source>
        <strain evidence="2">DMR45628</strain>
    </source>
</reference>
<evidence type="ECO:0008006" key="4">
    <source>
        <dbReference type="Google" id="ProtNLM"/>
    </source>
</evidence>
<sequence>MVNYSNFGDKKVLPVWYEEKANKLKPVYRNLCLLSVVFAFSIGLFVGILIPLIYFGEQNRQDNNRTATRKTEIPAAEAIKSVFVNNSYGHHHPRNSTKEAKDSNINEYPTVSFIDKYLVENSLNSLLDDGVYWGKKVEDLLPVGYDQRTHTSWSNFVDNNAAVKLEQGCGRMQNRLVTFRDGSKGCARYRQNIDQIQGELFSFYLAQILKLENLAPSVVSVVNLKSPLWENIAHDIATAQWNSNRPIVLTKFISNLDSANIPQIFKPNERHLNRNDVVNMTEMSLDNGELLNNLVELAQWSDLIIFDYLTANLDRIVNNLFNYQWNVNIMDAPAHNLAKNLDTNLLVFLDNESGLLHGYRLLQKYERYHAILLENLCVFRKQTADVIARLKSDGNVGDLLRGMFEERNSARIKDVLPSLPDKSVKILNERIDRVHEQIMKCSSLFSDKVT</sequence>
<dbReference type="GO" id="GO:0007267">
    <property type="term" value="P:cell-cell signaling"/>
    <property type="evidence" value="ECO:0007669"/>
    <property type="project" value="TreeGrafter"/>
</dbReference>
<evidence type="ECO:0000256" key="1">
    <source>
        <dbReference type="SAM" id="Phobius"/>
    </source>
</evidence>
<dbReference type="PANTHER" id="PTHR13147:SF5">
    <property type="entry name" value="FOUR-JOINTED BOX PROTEIN 1"/>
    <property type="match status" value="1"/>
</dbReference>
<comment type="caution">
    <text evidence="2">The sequence shown here is derived from an EMBL/GenBank/DDBJ whole genome shotgun (WGS) entry which is preliminary data.</text>
</comment>
<dbReference type="EMBL" id="JASPKY010000050">
    <property type="protein sequence ID" value="KAK9745273.1"/>
    <property type="molecule type" value="Genomic_DNA"/>
</dbReference>
<dbReference type="PANTHER" id="PTHR13147">
    <property type="entry name" value="FOUR-JOINTED BOX PROTEIN 1"/>
    <property type="match status" value="1"/>
</dbReference>
<dbReference type="Proteomes" id="UP001458880">
    <property type="component" value="Unassembled WGS sequence"/>
</dbReference>
<protein>
    <recommendedName>
        <fullName evidence="4">Four-jointed protein</fullName>
    </recommendedName>
</protein>
<organism evidence="2 3">
    <name type="scientific">Popillia japonica</name>
    <name type="common">Japanese beetle</name>
    <dbReference type="NCBI Taxonomy" id="7064"/>
    <lineage>
        <taxon>Eukaryota</taxon>
        <taxon>Metazoa</taxon>
        <taxon>Ecdysozoa</taxon>
        <taxon>Arthropoda</taxon>
        <taxon>Hexapoda</taxon>
        <taxon>Insecta</taxon>
        <taxon>Pterygota</taxon>
        <taxon>Neoptera</taxon>
        <taxon>Endopterygota</taxon>
        <taxon>Coleoptera</taxon>
        <taxon>Polyphaga</taxon>
        <taxon>Scarabaeiformia</taxon>
        <taxon>Scarabaeidae</taxon>
        <taxon>Rutelinae</taxon>
        <taxon>Popillia</taxon>
    </lineage>
</organism>
<keyword evidence="1" id="KW-0812">Transmembrane</keyword>
<dbReference type="GO" id="GO:0005615">
    <property type="term" value="C:extracellular space"/>
    <property type="evidence" value="ECO:0007669"/>
    <property type="project" value="TreeGrafter"/>
</dbReference>
<evidence type="ECO:0000313" key="3">
    <source>
        <dbReference type="Proteomes" id="UP001458880"/>
    </source>
</evidence>
<proteinExistence type="predicted"/>
<evidence type="ECO:0000313" key="2">
    <source>
        <dbReference type="EMBL" id="KAK9745273.1"/>
    </source>
</evidence>
<dbReference type="AlphaFoldDB" id="A0AAW1MGW4"/>
<gene>
    <name evidence="2" type="ORF">QE152_g7077</name>
</gene>
<dbReference type="InterPro" id="IPR024868">
    <property type="entry name" value="FJX1/FJ"/>
</dbReference>
<dbReference type="PRINTS" id="PR02072">
    <property type="entry name" value="4JOINTEDBOX1"/>
</dbReference>
<keyword evidence="1" id="KW-0472">Membrane</keyword>
<accession>A0AAW1MGW4</accession>
<keyword evidence="1" id="KW-1133">Transmembrane helix</keyword>
<name>A0AAW1MGW4_POPJA</name>
<feature type="transmembrane region" description="Helical" evidence="1">
    <location>
        <begin position="31"/>
        <end position="55"/>
    </location>
</feature>